<accession>A0AAP0G687</accession>
<organism evidence="1 2">
    <name type="scientific">Platanthera zijinensis</name>
    <dbReference type="NCBI Taxonomy" id="2320716"/>
    <lineage>
        <taxon>Eukaryota</taxon>
        <taxon>Viridiplantae</taxon>
        <taxon>Streptophyta</taxon>
        <taxon>Embryophyta</taxon>
        <taxon>Tracheophyta</taxon>
        <taxon>Spermatophyta</taxon>
        <taxon>Magnoliopsida</taxon>
        <taxon>Liliopsida</taxon>
        <taxon>Asparagales</taxon>
        <taxon>Orchidaceae</taxon>
        <taxon>Orchidoideae</taxon>
        <taxon>Orchideae</taxon>
        <taxon>Orchidinae</taxon>
        <taxon>Platanthera</taxon>
    </lineage>
</organism>
<dbReference type="Proteomes" id="UP001418222">
    <property type="component" value="Unassembled WGS sequence"/>
</dbReference>
<proteinExistence type="predicted"/>
<name>A0AAP0G687_9ASPA</name>
<protein>
    <submittedName>
        <fullName evidence="1">Uncharacterized protein</fullName>
    </submittedName>
</protein>
<gene>
    <name evidence="1" type="ORF">KSP39_PZI011589</name>
</gene>
<dbReference type="EMBL" id="JBBWWQ010000009">
    <property type="protein sequence ID" value="KAK8939221.1"/>
    <property type="molecule type" value="Genomic_DNA"/>
</dbReference>
<dbReference type="AlphaFoldDB" id="A0AAP0G687"/>
<evidence type="ECO:0000313" key="2">
    <source>
        <dbReference type="Proteomes" id="UP001418222"/>
    </source>
</evidence>
<sequence length="64" mass="7562">MQWADPRWWRIGGSGCVDRRSEVDPVERWWRGGCPRLEGVKRAGNEKIRPLGKRSGRRWIDPVF</sequence>
<reference evidence="1 2" key="1">
    <citation type="journal article" date="2022" name="Nat. Plants">
        <title>Genomes of leafy and leafless Platanthera orchids illuminate the evolution of mycoheterotrophy.</title>
        <authorList>
            <person name="Li M.H."/>
            <person name="Liu K.W."/>
            <person name="Li Z."/>
            <person name="Lu H.C."/>
            <person name="Ye Q.L."/>
            <person name="Zhang D."/>
            <person name="Wang J.Y."/>
            <person name="Li Y.F."/>
            <person name="Zhong Z.M."/>
            <person name="Liu X."/>
            <person name="Yu X."/>
            <person name="Liu D.K."/>
            <person name="Tu X.D."/>
            <person name="Liu B."/>
            <person name="Hao Y."/>
            <person name="Liao X.Y."/>
            <person name="Jiang Y.T."/>
            <person name="Sun W.H."/>
            <person name="Chen J."/>
            <person name="Chen Y.Q."/>
            <person name="Ai Y."/>
            <person name="Zhai J.W."/>
            <person name="Wu S.S."/>
            <person name="Zhou Z."/>
            <person name="Hsiao Y.Y."/>
            <person name="Wu W.L."/>
            <person name="Chen Y.Y."/>
            <person name="Lin Y.F."/>
            <person name="Hsu J.L."/>
            <person name="Li C.Y."/>
            <person name="Wang Z.W."/>
            <person name="Zhao X."/>
            <person name="Zhong W.Y."/>
            <person name="Ma X.K."/>
            <person name="Ma L."/>
            <person name="Huang J."/>
            <person name="Chen G.Z."/>
            <person name="Huang M.Z."/>
            <person name="Huang L."/>
            <person name="Peng D.H."/>
            <person name="Luo Y.B."/>
            <person name="Zou S.Q."/>
            <person name="Chen S.P."/>
            <person name="Lan S."/>
            <person name="Tsai W.C."/>
            <person name="Van de Peer Y."/>
            <person name="Liu Z.J."/>
        </authorList>
    </citation>
    <scope>NUCLEOTIDE SEQUENCE [LARGE SCALE GENOMIC DNA]</scope>
    <source>
        <strain evidence="1">Lor287</strain>
    </source>
</reference>
<keyword evidence="2" id="KW-1185">Reference proteome</keyword>
<evidence type="ECO:0000313" key="1">
    <source>
        <dbReference type="EMBL" id="KAK8939221.1"/>
    </source>
</evidence>
<comment type="caution">
    <text evidence="1">The sequence shown here is derived from an EMBL/GenBank/DDBJ whole genome shotgun (WGS) entry which is preliminary data.</text>
</comment>